<organism evidence="1 2">
    <name type="scientific">Trichonephila clavipes</name>
    <name type="common">Golden silk orbweaver</name>
    <name type="synonym">Nephila clavipes</name>
    <dbReference type="NCBI Taxonomy" id="2585209"/>
    <lineage>
        <taxon>Eukaryota</taxon>
        <taxon>Metazoa</taxon>
        <taxon>Ecdysozoa</taxon>
        <taxon>Arthropoda</taxon>
        <taxon>Chelicerata</taxon>
        <taxon>Arachnida</taxon>
        <taxon>Araneae</taxon>
        <taxon>Araneomorphae</taxon>
        <taxon>Entelegynae</taxon>
        <taxon>Araneoidea</taxon>
        <taxon>Nephilidae</taxon>
        <taxon>Trichonephila</taxon>
    </lineage>
</organism>
<dbReference type="Pfam" id="PF05380">
    <property type="entry name" value="Peptidase_A17"/>
    <property type="match status" value="1"/>
</dbReference>
<accession>A0A8X6R678</accession>
<gene>
    <name evidence="1" type="primary">AVEN_221877_1</name>
    <name evidence="1" type="ORF">TNCV_2575721</name>
</gene>
<dbReference type="InterPro" id="IPR008042">
    <property type="entry name" value="Retrotrans_Pao"/>
</dbReference>
<proteinExistence type="predicted"/>
<dbReference type="Proteomes" id="UP000887159">
    <property type="component" value="Unassembled WGS sequence"/>
</dbReference>
<comment type="caution">
    <text evidence="1">The sequence shown here is derived from an EMBL/GenBank/DDBJ whole genome shotgun (WGS) entry which is preliminary data.</text>
</comment>
<evidence type="ECO:0000313" key="2">
    <source>
        <dbReference type="Proteomes" id="UP000887159"/>
    </source>
</evidence>
<dbReference type="AlphaFoldDB" id="A0A8X6R678"/>
<reference evidence="1" key="1">
    <citation type="submission" date="2020-08" db="EMBL/GenBank/DDBJ databases">
        <title>Multicomponent nature underlies the extraordinary mechanical properties of spider dragline silk.</title>
        <authorList>
            <person name="Kono N."/>
            <person name="Nakamura H."/>
            <person name="Mori M."/>
            <person name="Yoshida Y."/>
            <person name="Ohtoshi R."/>
            <person name="Malay A.D."/>
            <person name="Moran D.A.P."/>
            <person name="Tomita M."/>
            <person name="Numata K."/>
            <person name="Arakawa K."/>
        </authorList>
    </citation>
    <scope>NUCLEOTIDE SEQUENCE</scope>
</reference>
<protein>
    <submittedName>
        <fullName evidence="1">Integrase catalytic domain-containing protein</fullName>
    </submittedName>
</protein>
<sequence>MTLHSPTENNLAVLNHKILEANSQVQNVKLGGHPTCLSINRLWHELCDMLRRLVGTTAPGHHDCSIQEFKKCWKIEDSWDSKLPIEIERKFETRKKHLIEVQDLKIPRRLSNLDLKDTNLSLQVFCDALKLSDTTCVFLQAGREGEVTCQLIQARSKFTPLKGISLTRLELLASMIGGRIADSIKKDLHMENVDVTYWSNSIDAHSWINRESSGCSVKILKNVRWWEGPSWLRNPTEDWSKSELFPDMEVINSEKKTIITAAATQREENYHLRYLSYVKLLRITT</sequence>
<evidence type="ECO:0000313" key="1">
    <source>
        <dbReference type="EMBL" id="GFX88865.1"/>
    </source>
</evidence>
<dbReference type="EMBL" id="BMAU01021062">
    <property type="protein sequence ID" value="GFX88865.1"/>
    <property type="molecule type" value="Genomic_DNA"/>
</dbReference>
<dbReference type="PANTHER" id="PTHR47331">
    <property type="entry name" value="PHD-TYPE DOMAIN-CONTAINING PROTEIN"/>
    <property type="match status" value="1"/>
</dbReference>
<keyword evidence="2" id="KW-1185">Reference proteome</keyword>
<name>A0A8X6R678_TRICX</name>